<protein>
    <submittedName>
        <fullName evidence="2">Uncharacterized protein</fullName>
    </submittedName>
</protein>
<dbReference type="Proteomes" id="UP000257109">
    <property type="component" value="Unassembled WGS sequence"/>
</dbReference>
<name>A0A371FE89_MUCPR</name>
<reference evidence="2" key="1">
    <citation type="submission" date="2018-05" db="EMBL/GenBank/DDBJ databases">
        <title>Draft genome of Mucuna pruriens seed.</title>
        <authorList>
            <person name="Nnadi N.E."/>
            <person name="Vos R."/>
            <person name="Hasami M.H."/>
            <person name="Devisetty U.K."/>
            <person name="Aguiy J.C."/>
        </authorList>
    </citation>
    <scope>NUCLEOTIDE SEQUENCE [LARGE SCALE GENOMIC DNA]</scope>
    <source>
        <strain evidence="2">JCA_2017</strain>
    </source>
</reference>
<evidence type="ECO:0000256" key="1">
    <source>
        <dbReference type="SAM" id="MobiDB-lite"/>
    </source>
</evidence>
<comment type="caution">
    <text evidence="2">The sequence shown here is derived from an EMBL/GenBank/DDBJ whole genome shotgun (WGS) entry which is preliminary data.</text>
</comment>
<dbReference type="AlphaFoldDB" id="A0A371FE89"/>
<feature type="non-terminal residue" evidence="2">
    <location>
        <position position="1"/>
    </location>
</feature>
<evidence type="ECO:0000313" key="3">
    <source>
        <dbReference type="Proteomes" id="UP000257109"/>
    </source>
</evidence>
<feature type="compositionally biased region" description="Polar residues" evidence="1">
    <location>
        <begin position="11"/>
        <end position="29"/>
    </location>
</feature>
<proteinExistence type="predicted"/>
<organism evidence="2 3">
    <name type="scientific">Mucuna pruriens</name>
    <name type="common">Velvet bean</name>
    <name type="synonym">Dolichos pruriens</name>
    <dbReference type="NCBI Taxonomy" id="157652"/>
    <lineage>
        <taxon>Eukaryota</taxon>
        <taxon>Viridiplantae</taxon>
        <taxon>Streptophyta</taxon>
        <taxon>Embryophyta</taxon>
        <taxon>Tracheophyta</taxon>
        <taxon>Spermatophyta</taxon>
        <taxon>Magnoliopsida</taxon>
        <taxon>eudicotyledons</taxon>
        <taxon>Gunneridae</taxon>
        <taxon>Pentapetalae</taxon>
        <taxon>rosids</taxon>
        <taxon>fabids</taxon>
        <taxon>Fabales</taxon>
        <taxon>Fabaceae</taxon>
        <taxon>Papilionoideae</taxon>
        <taxon>50 kb inversion clade</taxon>
        <taxon>NPAAA clade</taxon>
        <taxon>indigoferoid/millettioid clade</taxon>
        <taxon>Phaseoleae</taxon>
        <taxon>Mucuna</taxon>
    </lineage>
</organism>
<gene>
    <name evidence="2" type="ORF">CR513_43418</name>
</gene>
<dbReference type="EMBL" id="QJKJ01009455">
    <property type="protein sequence ID" value="RDX76570.1"/>
    <property type="molecule type" value="Genomic_DNA"/>
</dbReference>
<feature type="compositionally biased region" description="Acidic residues" evidence="1">
    <location>
        <begin position="1"/>
        <end position="10"/>
    </location>
</feature>
<accession>A0A371FE89</accession>
<feature type="region of interest" description="Disordered" evidence="1">
    <location>
        <begin position="1"/>
        <end position="30"/>
    </location>
</feature>
<evidence type="ECO:0000313" key="2">
    <source>
        <dbReference type="EMBL" id="RDX76570.1"/>
    </source>
</evidence>
<sequence length="71" mass="8239">MIVKEDEEYVSESSAGEISTFNESESLSDGSHYEGDLLVRIVLKPLSPREVQEDQQKMKIEREVREKPREK</sequence>
<feature type="region of interest" description="Disordered" evidence="1">
    <location>
        <begin position="50"/>
        <end position="71"/>
    </location>
</feature>
<keyword evidence="3" id="KW-1185">Reference proteome</keyword>